<evidence type="ECO:0000313" key="2">
    <source>
        <dbReference type="RefSeq" id="XP_075087764.1"/>
    </source>
</evidence>
<gene>
    <name evidence="2" type="primary">LOC142169756</name>
</gene>
<name>A0AC58SS22_TOBAC</name>
<organism evidence="1 2">
    <name type="scientific">Nicotiana tabacum</name>
    <name type="common">Common tobacco</name>
    <dbReference type="NCBI Taxonomy" id="4097"/>
    <lineage>
        <taxon>Eukaryota</taxon>
        <taxon>Viridiplantae</taxon>
        <taxon>Streptophyta</taxon>
        <taxon>Embryophyta</taxon>
        <taxon>Tracheophyta</taxon>
        <taxon>Spermatophyta</taxon>
        <taxon>Magnoliopsida</taxon>
        <taxon>eudicotyledons</taxon>
        <taxon>Gunneridae</taxon>
        <taxon>Pentapetalae</taxon>
        <taxon>asterids</taxon>
        <taxon>lamiids</taxon>
        <taxon>Solanales</taxon>
        <taxon>Solanaceae</taxon>
        <taxon>Nicotianoideae</taxon>
        <taxon>Nicotianeae</taxon>
        <taxon>Nicotiana</taxon>
    </lineage>
</organism>
<accession>A0AC58SS22</accession>
<keyword evidence="1" id="KW-1185">Reference proteome</keyword>
<dbReference type="Proteomes" id="UP000790787">
    <property type="component" value="Chromosome 15"/>
</dbReference>
<reference evidence="2" key="2">
    <citation type="submission" date="2025-08" db="UniProtKB">
        <authorList>
            <consortium name="RefSeq"/>
        </authorList>
    </citation>
    <scope>IDENTIFICATION</scope>
    <source>
        <tissue evidence="2">Leaf</tissue>
    </source>
</reference>
<sequence length="173" mass="19839">MPHQGKLKLNTDGSFNKQNGKLGIGGILRNEAIGFVMSFSIPIDCSSNNGAELKAIKFGYEWCINKVITNFMVEIDSTVIRDMLQNKKLDNNILRKEVEDLTDILEKNNAFVNHRFSEANQVADWFAKEATTSTEGIIHTDFRQVPRATKGLFFMDMWKVPSFRIRYKKLIFL</sequence>
<dbReference type="RefSeq" id="XP_075087764.1">
    <property type="nucleotide sequence ID" value="XM_075231663.1"/>
</dbReference>
<reference evidence="1" key="1">
    <citation type="journal article" date="2014" name="Nat. Commun.">
        <title>The tobacco genome sequence and its comparison with those of tomato and potato.</title>
        <authorList>
            <person name="Sierro N."/>
            <person name="Battey J.N."/>
            <person name="Ouadi S."/>
            <person name="Bakaher N."/>
            <person name="Bovet L."/>
            <person name="Willig A."/>
            <person name="Goepfert S."/>
            <person name="Peitsch M.C."/>
            <person name="Ivanov N.V."/>
        </authorList>
    </citation>
    <scope>NUCLEOTIDE SEQUENCE [LARGE SCALE GENOMIC DNA]</scope>
</reference>
<protein>
    <submittedName>
        <fullName evidence="2">Uncharacterized protein LOC142169756</fullName>
    </submittedName>
</protein>
<proteinExistence type="predicted"/>
<evidence type="ECO:0000313" key="1">
    <source>
        <dbReference type="Proteomes" id="UP000790787"/>
    </source>
</evidence>